<accession>A0A9X4XKU1</accession>
<reference evidence="2 3" key="1">
    <citation type="submission" date="2019-11" db="EMBL/GenBank/DDBJ databases">
        <title>Whole-genome sequence of Rhodoplanes serenus DSM 18633, type strain.</title>
        <authorList>
            <person name="Kyndt J.A."/>
            <person name="Meyer T.E."/>
        </authorList>
    </citation>
    <scope>NUCLEOTIDE SEQUENCE [LARGE SCALE GENOMIC DNA]</scope>
    <source>
        <strain evidence="2 3">DSM 18633</strain>
    </source>
</reference>
<evidence type="ECO:0000256" key="1">
    <source>
        <dbReference type="SAM" id="MobiDB-lite"/>
    </source>
</evidence>
<comment type="caution">
    <text evidence="2">The sequence shown here is derived from an EMBL/GenBank/DDBJ whole genome shotgun (WGS) entry which is preliminary data.</text>
</comment>
<feature type="compositionally biased region" description="Acidic residues" evidence="1">
    <location>
        <begin position="10"/>
        <end position="19"/>
    </location>
</feature>
<feature type="compositionally biased region" description="Low complexity" evidence="1">
    <location>
        <begin position="27"/>
        <end position="40"/>
    </location>
</feature>
<gene>
    <name evidence="2" type="ORF">GJ689_12115</name>
</gene>
<name>A0A9X4XKU1_9BRAD</name>
<evidence type="ECO:0000313" key="3">
    <source>
        <dbReference type="Proteomes" id="UP000438991"/>
    </source>
</evidence>
<evidence type="ECO:0000313" key="2">
    <source>
        <dbReference type="EMBL" id="MTW16950.1"/>
    </source>
</evidence>
<organism evidence="2 3">
    <name type="scientific">Rhodoplanes serenus</name>
    <dbReference type="NCBI Taxonomy" id="200615"/>
    <lineage>
        <taxon>Bacteria</taxon>
        <taxon>Pseudomonadati</taxon>
        <taxon>Pseudomonadota</taxon>
        <taxon>Alphaproteobacteria</taxon>
        <taxon>Hyphomicrobiales</taxon>
        <taxon>Nitrobacteraceae</taxon>
        <taxon>Rhodoplanes</taxon>
    </lineage>
</organism>
<dbReference type="AlphaFoldDB" id="A0A9X4XKU1"/>
<dbReference type="Proteomes" id="UP000438991">
    <property type="component" value="Unassembled WGS sequence"/>
</dbReference>
<proteinExistence type="predicted"/>
<protein>
    <submittedName>
        <fullName evidence="2">Uncharacterized protein</fullName>
    </submittedName>
</protein>
<dbReference type="EMBL" id="WNKV01000008">
    <property type="protein sequence ID" value="MTW16950.1"/>
    <property type="molecule type" value="Genomic_DNA"/>
</dbReference>
<feature type="region of interest" description="Disordered" evidence="1">
    <location>
        <begin position="1"/>
        <end position="74"/>
    </location>
</feature>
<dbReference type="RefSeq" id="WP_155479772.1">
    <property type="nucleotide sequence ID" value="NZ_WNKV01000008.1"/>
</dbReference>
<sequence length="74" mass="7630">MGDVGRGQEEDVDENDIRDDEVAPGMKAAAKDSPSASKPAGEAGAASTTMSRLRSIRPVRTAGAPRRLVGHGQA</sequence>